<sequence>MSRASSAIVLLFILGHAVCCSAFSRPSISSSTAARRHRGKDATKHLPNILLTNDNNPRDPSLSQSNPNDENSDCAGDAAIGGDLATALARLDEEWKLANSRDGGKRIGDWTVLDASDDIGGDGEIVYLLEPASGAAPSCIIFFLGGAVLGQFPHISYSAFCKKLASRMNASVVAVPYEVGLDHFGIAQRAVKRMKNAVIACEDSRGYPSGLPKYAIGHSLGAKLHSIGIAATGIGEELSGVGFVSYNNFGFAETITMARSFVKEMRVGAGAGIGMGSSSTPFDALFDLAGMAVSAVGLEFTPSPNDMDKILKNKFDEEVLKKIRMFCFDDDDLDSTKRFLHCFEGCGIRPSVSYLPGTHLTPVFLRLGLDDLPDDARDMANQVTGGFQNASFGNEDTLDALVNEVSDWMLGRGPHDSRPAPKQIAGIIDAEIER</sequence>
<dbReference type="Proteomes" id="UP001530315">
    <property type="component" value="Unassembled WGS sequence"/>
</dbReference>
<protein>
    <recommendedName>
        <fullName evidence="5">1-alkyl-2-acetylglycerophosphocholine esterase</fullName>
    </recommendedName>
</protein>
<dbReference type="Pfam" id="PF07082">
    <property type="entry name" value="DUF1350"/>
    <property type="match status" value="1"/>
</dbReference>
<feature type="chain" id="PRO_5044831278" description="1-alkyl-2-acetylglycerophosphocholine esterase" evidence="2">
    <location>
        <begin position="23"/>
        <end position="434"/>
    </location>
</feature>
<gene>
    <name evidence="3" type="ORF">ACHAW5_007923</name>
</gene>
<evidence type="ECO:0000256" key="2">
    <source>
        <dbReference type="SAM" id="SignalP"/>
    </source>
</evidence>
<evidence type="ECO:0000313" key="4">
    <source>
        <dbReference type="Proteomes" id="UP001530315"/>
    </source>
</evidence>
<dbReference type="EMBL" id="JALLAZ020001685">
    <property type="protein sequence ID" value="KAL3768189.1"/>
    <property type="molecule type" value="Genomic_DNA"/>
</dbReference>
<name>A0ABD3MWF1_9STRA</name>
<feature type="signal peptide" evidence="2">
    <location>
        <begin position="1"/>
        <end position="22"/>
    </location>
</feature>
<comment type="caution">
    <text evidence="3">The sequence shown here is derived from an EMBL/GenBank/DDBJ whole genome shotgun (WGS) entry which is preliminary data.</text>
</comment>
<dbReference type="InterPro" id="IPR010765">
    <property type="entry name" value="DUF1350"/>
</dbReference>
<proteinExistence type="predicted"/>
<feature type="region of interest" description="Disordered" evidence="1">
    <location>
        <begin position="45"/>
        <end position="74"/>
    </location>
</feature>
<accession>A0ABD3MWF1</accession>
<keyword evidence="2" id="KW-0732">Signal</keyword>
<dbReference type="PANTHER" id="PTHR34127">
    <property type="entry name" value="OS04G0405600 PROTEIN"/>
    <property type="match status" value="1"/>
</dbReference>
<reference evidence="3 4" key="1">
    <citation type="submission" date="2024-10" db="EMBL/GenBank/DDBJ databases">
        <title>Updated reference genomes for cyclostephanoid diatoms.</title>
        <authorList>
            <person name="Roberts W.R."/>
            <person name="Alverson A.J."/>
        </authorList>
    </citation>
    <scope>NUCLEOTIDE SEQUENCE [LARGE SCALE GENOMIC DNA]</scope>
    <source>
        <strain evidence="3 4">AJA276-08</strain>
    </source>
</reference>
<evidence type="ECO:0008006" key="5">
    <source>
        <dbReference type="Google" id="ProtNLM"/>
    </source>
</evidence>
<organism evidence="3 4">
    <name type="scientific">Stephanodiscus triporus</name>
    <dbReference type="NCBI Taxonomy" id="2934178"/>
    <lineage>
        <taxon>Eukaryota</taxon>
        <taxon>Sar</taxon>
        <taxon>Stramenopiles</taxon>
        <taxon>Ochrophyta</taxon>
        <taxon>Bacillariophyta</taxon>
        <taxon>Coscinodiscophyceae</taxon>
        <taxon>Thalassiosirophycidae</taxon>
        <taxon>Stephanodiscales</taxon>
        <taxon>Stephanodiscaceae</taxon>
        <taxon>Stephanodiscus</taxon>
    </lineage>
</organism>
<dbReference type="PANTHER" id="PTHR34127:SF1">
    <property type="entry name" value="OS04G0405600 PROTEIN"/>
    <property type="match status" value="1"/>
</dbReference>
<keyword evidence="4" id="KW-1185">Reference proteome</keyword>
<dbReference type="AlphaFoldDB" id="A0ABD3MWF1"/>
<evidence type="ECO:0000256" key="1">
    <source>
        <dbReference type="SAM" id="MobiDB-lite"/>
    </source>
</evidence>
<evidence type="ECO:0000313" key="3">
    <source>
        <dbReference type="EMBL" id="KAL3768189.1"/>
    </source>
</evidence>